<dbReference type="AlphaFoldDB" id="A0AAD9UUF8"/>
<gene>
    <name evidence="1" type="ORF">P5673_029287</name>
</gene>
<proteinExistence type="predicted"/>
<evidence type="ECO:0000313" key="1">
    <source>
        <dbReference type="EMBL" id="KAK2550097.1"/>
    </source>
</evidence>
<keyword evidence="2" id="KW-1185">Reference proteome</keyword>
<reference evidence="1" key="1">
    <citation type="journal article" date="2023" name="G3 (Bethesda)">
        <title>Whole genome assembly and annotation of the endangered Caribbean coral Acropora cervicornis.</title>
        <authorList>
            <person name="Selwyn J.D."/>
            <person name="Vollmer S.V."/>
        </authorList>
    </citation>
    <scope>NUCLEOTIDE SEQUENCE</scope>
    <source>
        <strain evidence="1">K2</strain>
    </source>
</reference>
<protein>
    <submittedName>
        <fullName evidence="1">Dermonecrotic toxin LlSicTox-alphaIII3i</fullName>
    </submittedName>
</protein>
<dbReference type="GO" id="GO:0006629">
    <property type="term" value="P:lipid metabolic process"/>
    <property type="evidence" value="ECO:0007669"/>
    <property type="project" value="InterPro"/>
</dbReference>
<reference evidence="1" key="2">
    <citation type="journal article" date="2023" name="Science">
        <title>Genomic signatures of disease resistance in endangered staghorn corals.</title>
        <authorList>
            <person name="Vollmer S.V."/>
            <person name="Selwyn J.D."/>
            <person name="Despard B.A."/>
            <person name="Roesel C.L."/>
        </authorList>
    </citation>
    <scope>NUCLEOTIDE SEQUENCE</scope>
    <source>
        <strain evidence="1">K2</strain>
    </source>
</reference>
<accession>A0AAD9UUF8</accession>
<dbReference type="Proteomes" id="UP001249851">
    <property type="component" value="Unassembled WGS sequence"/>
</dbReference>
<dbReference type="GO" id="GO:0008081">
    <property type="term" value="F:phosphoric diester hydrolase activity"/>
    <property type="evidence" value="ECO:0007669"/>
    <property type="project" value="InterPro"/>
</dbReference>
<dbReference type="Gene3D" id="3.20.20.190">
    <property type="entry name" value="Phosphatidylinositol (PI) phosphodiesterase"/>
    <property type="match status" value="1"/>
</dbReference>
<dbReference type="InterPro" id="IPR017946">
    <property type="entry name" value="PLC-like_Pdiesterase_TIM-brl"/>
</dbReference>
<sequence>MSQFSVYLVLGFSFGMVNRVISSRPVYNIAHMVNAVKQIDEWLGYGANALEVDVTFADDGTPVYFYHGKPCDIGRDCDRWDYIKKYINALRDRTIPTSSTFNSHLVLVMFDLKLTSLKKSALSKAGEKFVDAILIPLYQNNPTKMKVMISVPKLSLKDFIRSILKQLNAKQRSIIQKIGFEISLEKKLKEPGEQEQALRELGVASGHAWLSKGLTNWSPNLFLKELKARVEYRDNGNYFSKVYAWTVDKQKTALKYLNIGLDGIIANYPGRVNKAIAQFNENKSEHQKIKLATLDDNPFRKY</sequence>
<name>A0AAD9UUF8_ACRCE</name>
<dbReference type="SUPFAM" id="SSF51695">
    <property type="entry name" value="PLC-like phosphodiesterases"/>
    <property type="match status" value="1"/>
</dbReference>
<evidence type="ECO:0000313" key="2">
    <source>
        <dbReference type="Proteomes" id="UP001249851"/>
    </source>
</evidence>
<organism evidence="1 2">
    <name type="scientific">Acropora cervicornis</name>
    <name type="common">Staghorn coral</name>
    <dbReference type="NCBI Taxonomy" id="6130"/>
    <lineage>
        <taxon>Eukaryota</taxon>
        <taxon>Metazoa</taxon>
        <taxon>Cnidaria</taxon>
        <taxon>Anthozoa</taxon>
        <taxon>Hexacorallia</taxon>
        <taxon>Scleractinia</taxon>
        <taxon>Astrocoeniina</taxon>
        <taxon>Acroporidae</taxon>
        <taxon>Acropora</taxon>
    </lineage>
</organism>
<dbReference type="EMBL" id="JARQWQ010000115">
    <property type="protein sequence ID" value="KAK2550097.1"/>
    <property type="molecule type" value="Genomic_DNA"/>
</dbReference>
<comment type="caution">
    <text evidence="1">The sequence shown here is derived from an EMBL/GenBank/DDBJ whole genome shotgun (WGS) entry which is preliminary data.</text>
</comment>